<dbReference type="AlphaFoldDB" id="A0A8J3MBQ2"/>
<reference evidence="9" key="2">
    <citation type="submission" date="2020-09" db="EMBL/GenBank/DDBJ databases">
        <authorList>
            <person name="Sun Q."/>
            <person name="Kim S."/>
        </authorList>
    </citation>
    <scope>NUCLEOTIDE SEQUENCE</scope>
    <source>
        <strain evidence="9">KCTC 42650</strain>
    </source>
</reference>
<reference evidence="9" key="1">
    <citation type="journal article" date="2014" name="Int. J. Syst. Evol. Microbiol.">
        <title>Complete genome sequence of Corynebacterium casei LMG S-19264T (=DSM 44701T), isolated from a smear-ripened cheese.</title>
        <authorList>
            <consortium name="US DOE Joint Genome Institute (JGI-PGF)"/>
            <person name="Walter F."/>
            <person name="Albersmeier A."/>
            <person name="Kalinowski J."/>
            <person name="Ruckert C."/>
        </authorList>
    </citation>
    <scope>NUCLEOTIDE SEQUENCE</scope>
    <source>
        <strain evidence="9">KCTC 42650</strain>
    </source>
</reference>
<evidence type="ECO:0000256" key="3">
    <source>
        <dbReference type="ARBA" id="ARBA00022475"/>
    </source>
</evidence>
<feature type="transmembrane region" description="Helical" evidence="8">
    <location>
        <begin position="36"/>
        <end position="58"/>
    </location>
</feature>
<feature type="transmembrane region" description="Helical" evidence="8">
    <location>
        <begin position="90"/>
        <end position="112"/>
    </location>
</feature>
<proteinExistence type="predicted"/>
<dbReference type="Proteomes" id="UP000626220">
    <property type="component" value="Unassembled WGS sequence"/>
</dbReference>
<protein>
    <submittedName>
        <fullName evidence="9">ABC transporter permease</fullName>
    </submittedName>
</protein>
<sequence>MRLGRLSALSQEQIVLGMAVVLFAVFALSIDGFLTAGNILSVIQNVSVLGILGAGMAMSIIGRGIDLSVVSVMAYSVAWTLSAFNQDVNLYLALLMGFGFALAVGLINGILIAYIEIPAIFATLASGTAVAGFGQYFLVDTDVVFVSDAVGRLMSIGSGRTLGVPNSVISLAIVAGVLYWILHRTVFGRYLFAMGDNTRAARVAGIPVRPMMVAQYLLTATIAFIAGLVTAMAVESMNTRVVNSTLVYDVILIAVIGGISLSGGRGSVRNVLIGTVMIGVLLNGMTMMNMPYTAQNIVKGAILLVAIIADSFFNPRDEQTSQQGDI</sequence>
<evidence type="ECO:0000313" key="10">
    <source>
        <dbReference type="Proteomes" id="UP000626220"/>
    </source>
</evidence>
<feature type="transmembrane region" description="Helical" evidence="8">
    <location>
        <begin position="213"/>
        <end position="234"/>
    </location>
</feature>
<dbReference type="RefSeq" id="WP_189682205.1">
    <property type="nucleotide sequence ID" value="NZ_BNCJ01000019.1"/>
</dbReference>
<evidence type="ECO:0000256" key="2">
    <source>
        <dbReference type="ARBA" id="ARBA00022448"/>
    </source>
</evidence>
<evidence type="ECO:0000256" key="8">
    <source>
        <dbReference type="SAM" id="Phobius"/>
    </source>
</evidence>
<dbReference type="CDD" id="cd06579">
    <property type="entry name" value="TM_PBP1_transp_AraH_like"/>
    <property type="match status" value="1"/>
</dbReference>
<evidence type="ECO:0000313" key="9">
    <source>
        <dbReference type="EMBL" id="GHF67317.1"/>
    </source>
</evidence>
<feature type="transmembrane region" description="Helical" evidence="8">
    <location>
        <begin position="65"/>
        <end position="84"/>
    </location>
</feature>
<dbReference type="EMBL" id="BNCJ01000019">
    <property type="protein sequence ID" value="GHF67317.1"/>
    <property type="molecule type" value="Genomic_DNA"/>
</dbReference>
<keyword evidence="7 8" id="KW-0472">Membrane</keyword>
<dbReference type="InterPro" id="IPR001851">
    <property type="entry name" value="ABC_transp_permease"/>
</dbReference>
<name>A0A8J3MBQ2_9RHOB</name>
<evidence type="ECO:0000256" key="6">
    <source>
        <dbReference type="ARBA" id="ARBA00022989"/>
    </source>
</evidence>
<dbReference type="PANTHER" id="PTHR32196">
    <property type="entry name" value="ABC TRANSPORTER PERMEASE PROTEIN YPHD-RELATED-RELATED"/>
    <property type="match status" value="1"/>
</dbReference>
<feature type="transmembrane region" description="Helical" evidence="8">
    <location>
        <begin position="271"/>
        <end position="290"/>
    </location>
</feature>
<dbReference type="GO" id="GO:0022857">
    <property type="term" value="F:transmembrane transporter activity"/>
    <property type="evidence" value="ECO:0007669"/>
    <property type="project" value="InterPro"/>
</dbReference>
<dbReference type="Pfam" id="PF02653">
    <property type="entry name" value="BPD_transp_2"/>
    <property type="match status" value="1"/>
</dbReference>
<feature type="transmembrane region" description="Helical" evidence="8">
    <location>
        <begin position="246"/>
        <end position="264"/>
    </location>
</feature>
<feature type="transmembrane region" description="Helical" evidence="8">
    <location>
        <begin position="168"/>
        <end position="192"/>
    </location>
</feature>
<evidence type="ECO:0000256" key="7">
    <source>
        <dbReference type="ARBA" id="ARBA00023136"/>
    </source>
</evidence>
<dbReference type="PANTHER" id="PTHR32196:SF21">
    <property type="entry name" value="ABC TRANSPORTER PERMEASE PROTEIN YPHD-RELATED"/>
    <property type="match status" value="1"/>
</dbReference>
<keyword evidence="2" id="KW-0813">Transport</keyword>
<accession>A0A8J3MBQ2</accession>
<evidence type="ECO:0000256" key="1">
    <source>
        <dbReference type="ARBA" id="ARBA00004651"/>
    </source>
</evidence>
<organism evidence="9 10">
    <name type="scientific">Seohaeicola zhoushanensis</name>
    <dbReference type="NCBI Taxonomy" id="1569283"/>
    <lineage>
        <taxon>Bacteria</taxon>
        <taxon>Pseudomonadati</taxon>
        <taxon>Pseudomonadota</taxon>
        <taxon>Alphaproteobacteria</taxon>
        <taxon>Rhodobacterales</taxon>
        <taxon>Roseobacteraceae</taxon>
        <taxon>Seohaeicola</taxon>
    </lineage>
</organism>
<keyword evidence="5 8" id="KW-0812">Transmembrane</keyword>
<keyword evidence="4" id="KW-0997">Cell inner membrane</keyword>
<evidence type="ECO:0000256" key="4">
    <source>
        <dbReference type="ARBA" id="ARBA00022519"/>
    </source>
</evidence>
<feature type="transmembrane region" description="Helical" evidence="8">
    <location>
        <begin position="119"/>
        <end position="138"/>
    </location>
</feature>
<dbReference type="GO" id="GO:0005886">
    <property type="term" value="C:plasma membrane"/>
    <property type="evidence" value="ECO:0007669"/>
    <property type="project" value="UniProtKB-SubCell"/>
</dbReference>
<keyword evidence="3" id="KW-1003">Cell membrane</keyword>
<keyword evidence="6 8" id="KW-1133">Transmembrane helix</keyword>
<keyword evidence="10" id="KW-1185">Reference proteome</keyword>
<evidence type="ECO:0000256" key="5">
    <source>
        <dbReference type="ARBA" id="ARBA00022692"/>
    </source>
</evidence>
<feature type="transmembrane region" description="Helical" evidence="8">
    <location>
        <begin position="12"/>
        <end position="30"/>
    </location>
</feature>
<comment type="caution">
    <text evidence="9">The sequence shown here is derived from an EMBL/GenBank/DDBJ whole genome shotgun (WGS) entry which is preliminary data.</text>
</comment>
<gene>
    <name evidence="9" type="ORF">GCM10017056_43200</name>
</gene>
<comment type="subcellular location">
    <subcellularLocation>
        <location evidence="1">Cell membrane</location>
        <topology evidence="1">Multi-pass membrane protein</topology>
    </subcellularLocation>
</comment>